<evidence type="ECO:0000256" key="1">
    <source>
        <dbReference type="ARBA" id="ARBA00004651"/>
    </source>
</evidence>
<dbReference type="SUPFAM" id="SSF161098">
    <property type="entry name" value="MetI-like"/>
    <property type="match status" value="1"/>
</dbReference>
<name>A0A9X3NL12_9ACTN</name>
<dbReference type="PANTHER" id="PTHR47314:SF1">
    <property type="entry name" value="MALTOSE_MALTODEXTRIN TRANSPORT SYSTEM PERMEASE PROTEIN MALF"/>
    <property type="match status" value="1"/>
</dbReference>
<keyword evidence="4 10" id="KW-1003">Cell membrane</keyword>
<dbReference type="InterPro" id="IPR035277">
    <property type="entry name" value="MalF_N"/>
</dbReference>
<keyword evidence="7 9" id="KW-1133">Transmembrane helix</keyword>
<evidence type="ECO:0000313" key="14">
    <source>
        <dbReference type="Proteomes" id="UP001140076"/>
    </source>
</evidence>
<evidence type="ECO:0000256" key="7">
    <source>
        <dbReference type="ARBA" id="ARBA00022989"/>
    </source>
</evidence>
<dbReference type="Gene3D" id="3.10.650.10">
    <property type="entry name" value="MalF N-terminal region-like"/>
    <property type="match status" value="1"/>
</dbReference>
<evidence type="ECO:0000256" key="4">
    <source>
        <dbReference type="ARBA" id="ARBA00022475"/>
    </source>
</evidence>
<keyword evidence="3 9" id="KW-0813">Transport</keyword>
<dbReference type="Gene3D" id="1.10.3720.10">
    <property type="entry name" value="MetI-like"/>
    <property type="match status" value="1"/>
</dbReference>
<evidence type="ECO:0000256" key="3">
    <source>
        <dbReference type="ARBA" id="ARBA00022448"/>
    </source>
</evidence>
<comment type="function">
    <text evidence="10">Part of the ABC transporter complex MalEFGK involved in maltose/maltodextrin import. Probably responsible for the translocation of the substrate across the membrane.</text>
</comment>
<dbReference type="Gene3D" id="1.20.58.370">
    <property type="entry name" value="MalF N-terminal region-like"/>
    <property type="match status" value="1"/>
</dbReference>
<evidence type="ECO:0000259" key="12">
    <source>
        <dbReference type="PROSITE" id="PS50928"/>
    </source>
</evidence>
<dbReference type="InterPro" id="IPR000515">
    <property type="entry name" value="MetI-like"/>
</dbReference>
<dbReference type="SUPFAM" id="SSF160964">
    <property type="entry name" value="MalF N-terminal region-like"/>
    <property type="match status" value="1"/>
</dbReference>
<dbReference type="Pfam" id="PF00528">
    <property type="entry name" value="BPD_transp_1"/>
    <property type="match status" value="1"/>
</dbReference>
<organism evidence="13 14">
    <name type="scientific">Streptomonospora mangrovi</name>
    <dbReference type="NCBI Taxonomy" id="2883123"/>
    <lineage>
        <taxon>Bacteria</taxon>
        <taxon>Bacillati</taxon>
        <taxon>Actinomycetota</taxon>
        <taxon>Actinomycetes</taxon>
        <taxon>Streptosporangiales</taxon>
        <taxon>Nocardiopsidaceae</taxon>
        <taxon>Streptomonospora</taxon>
    </lineage>
</organism>
<evidence type="ECO:0000256" key="8">
    <source>
        <dbReference type="ARBA" id="ARBA00023136"/>
    </source>
</evidence>
<dbReference type="Proteomes" id="UP001140076">
    <property type="component" value="Unassembled WGS sequence"/>
</dbReference>
<feature type="region of interest" description="Disordered" evidence="11">
    <location>
        <begin position="1"/>
        <end position="22"/>
    </location>
</feature>
<dbReference type="InterPro" id="IPR035906">
    <property type="entry name" value="MetI-like_sf"/>
</dbReference>
<gene>
    <name evidence="13" type="ORF">LG943_06625</name>
</gene>
<evidence type="ECO:0000256" key="9">
    <source>
        <dbReference type="RuleBase" id="RU363032"/>
    </source>
</evidence>
<feature type="transmembrane region" description="Helical" evidence="9">
    <location>
        <begin position="62"/>
        <end position="82"/>
    </location>
</feature>
<dbReference type="CDD" id="cd06261">
    <property type="entry name" value="TM_PBP2"/>
    <property type="match status" value="1"/>
</dbReference>
<dbReference type="PANTHER" id="PTHR47314">
    <property type="entry name" value="MALTOSE/MALTODEXTRIN TRANSPORT SYSTEM PERMEASE PROTEIN MALF"/>
    <property type="match status" value="1"/>
</dbReference>
<feature type="transmembrane region" description="Helical" evidence="9">
    <location>
        <begin position="91"/>
        <end position="109"/>
    </location>
</feature>
<dbReference type="Pfam" id="PF16296">
    <property type="entry name" value="TM_PBP2_N"/>
    <property type="match status" value="1"/>
</dbReference>
<sequence length="540" mass="56427">MTGAPAPHAGAGGPSGAPARPPLPGGALAPSGSLAGLAAKTGLLGLAAALALWAVFPLYAAGQWLGVGVVAAATALIFYVYLSRRAIPAKYLLPGTLLLVAFQIVPVVYTLSTSVTNYSDGHRGAKEQAVDQIEASSVVRTEDAAEYTLTVAARGPAATGELVFLLTAPDGTAYAGDAEGLTRLEGAEVGPTGRITEAPGYTVIPAGEANARSAEITKFAVPTGTGTGIRSSGFSSAYEGRSTRVYDAACDCVTDTETGRVYTADDERGAFVAGNGDRLAQGWQVNVGVANFTRFLTDPVTGTSFFGILAWNIAFAAVSTAGVFAVGLGVALTLHTPRRLAGRTAYRLLVVLPYAMPAFAMFLLWRSMFNTDFGLVNRLLGTDVDWFGEPWAARAAVLAINVWIGFPYMFLVATGALQSIPRELVQAARIDGAGAWQAFRSITLPLLMVAMAPILVATFAYNFNNFNAVWLTTAGGPFPPDNPMAGATDLLITYTYRLAFGVGGAQYGYAAALSVFIFLIVTLISLVSLRRSAALEEVHR</sequence>
<evidence type="ECO:0000256" key="6">
    <source>
        <dbReference type="ARBA" id="ARBA00022692"/>
    </source>
</evidence>
<evidence type="ECO:0000256" key="11">
    <source>
        <dbReference type="SAM" id="MobiDB-lite"/>
    </source>
</evidence>
<comment type="similarity">
    <text evidence="2 10">Belongs to the binding-protein-dependent transport system permease family. MalFG subfamily.</text>
</comment>
<protein>
    <recommendedName>
        <fullName evidence="10">Maltose/maltodextrin transport system permease protein</fullName>
    </recommendedName>
</protein>
<proteinExistence type="inferred from homology"/>
<dbReference type="GO" id="GO:0015423">
    <property type="term" value="F:ABC-type maltose transporter activity"/>
    <property type="evidence" value="ECO:0007669"/>
    <property type="project" value="TreeGrafter"/>
</dbReference>
<feature type="transmembrane region" description="Helical" evidence="9">
    <location>
        <begin position="37"/>
        <end position="56"/>
    </location>
</feature>
<feature type="transmembrane region" description="Helical" evidence="9">
    <location>
        <begin position="438"/>
        <end position="461"/>
    </location>
</feature>
<comment type="caution">
    <text evidence="13">The sequence shown here is derived from an EMBL/GenBank/DDBJ whole genome shotgun (WGS) entry which is preliminary data.</text>
</comment>
<evidence type="ECO:0000256" key="10">
    <source>
        <dbReference type="RuleBase" id="RU367050"/>
    </source>
</evidence>
<dbReference type="InterPro" id="IPR032550">
    <property type="entry name" value="TM_PBP2_N"/>
</dbReference>
<feature type="transmembrane region" description="Helical" evidence="9">
    <location>
        <begin position="391"/>
        <end position="417"/>
    </location>
</feature>
<keyword evidence="8 9" id="KW-0472">Membrane</keyword>
<dbReference type="EMBL" id="JAJAQC010000008">
    <property type="protein sequence ID" value="MDA0564001.1"/>
    <property type="molecule type" value="Genomic_DNA"/>
</dbReference>
<keyword evidence="6 9" id="KW-0812">Transmembrane</keyword>
<dbReference type="GO" id="GO:0042956">
    <property type="term" value="P:maltodextrin transmembrane transport"/>
    <property type="evidence" value="ECO:0007669"/>
    <property type="project" value="TreeGrafter"/>
</dbReference>
<evidence type="ECO:0000256" key="2">
    <source>
        <dbReference type="ARBA" id="ARBA00009047"/>
    </source>
</evidence>
<dbReference type="PROSITE" id="PS50928">
    <property type="entry name" value="ABC_TM1"/>
    <property type="match status" value="1"/>
</dbReference>
<evidence type="ECO:0000256" key="5">
    <source>
        <dbReference type="ARBA" id="ARBA00022597"/>
    </source>
</evidence>
<comment type="subcellular location">
    <subcellularLocation>
        <location evidence="1 9">Cell membrane</location>
        <topology evidence="1 9">Multi-pass membrane protein</topology>
    </subcellularLocation>
</comment>
<dbReference type="RefSeq" id="WP_270071407.1">
    <property type="nucleotide sequence ID" value="NZ_JAJAQC010000008.1"/>
</dbReference>
<feature type="transmembrane region" description="Helical" evidence="9">
    <location>
        <begin position="346"/>
        <end position="365"/>
    </location>
</feature>
<feature type="domain" description="ABC transmembrane type-1" evidence="12">
    <location>
        <begin position="309"/>
        <end position="528"/>
    </location>
</feature>
<evidence type="ECO:0000313" key="13">
    <source>
        <dbReference type="EMBL" id="MDA0564001.1"/>
    </source>
</evidence>
<accession>A0A9X3NL12</accession>
<dbReference type="GO" id="GO:1990060">
    <property type="term" value="C:maltose transport complex"/>
    <property type="evidence" value="ECO:0007669"/>
    <property type="project" value="TreeGrafter"/>
</dbReference>
<dbReference type="AlphaFoldDB" id="A0A9X3NL12"/>
<keyword evidence="5 10" id="KW-0762">Sugar transport</keyword>
<feature type="transmembrane region" description="Helical" evidence="9">
    <location>
        <begin position="309"/>
        <end position="334"/>
    </location>
</feature>
<reference evidence="13" key="1">
    <citation type="submission" date="2021-10" db="EMBL/GenBank/DDBJ databases">
        <title>Streptomonospora sp. nov., isolated from mangrove soil.</title>
        <authorList>
            <person name="Chen X."/>
            <person name="Ge X."/>
            <person name="Liu W."/>
        </authorList>
    </citation>
    <scope>NUCLEOTIDE SEQUENCE</scope>
    <source>
        <strain evidence="13">S1-112</strain>
    </source>
</reference>
<feature type="transmembrane region" description="Helical" evidence="9">
    <location>
        <begin position="507"/>
        <end position="529"/>
    </location>
</feature>
<keyword evidence="14" id="KW-1185">Reference proteome</keyword>